<evidence type="ECO:0000256" key="2">
    <source>
        <dbReference type="ARBA" id="ARBA00022475"/>
    </source>
</evidence>
<keyword evidence="9 13" id="KW-0472">Membrane</keyword>
<name>A0ABR7GFD6_9FIRM</name>
<keyword evidence="3" id="KW-0444">Lipid biosynthesis</keyword>
<evidence type="ECO:0000256" key="6">
    <source>
        <dbReference type="ARBA" id="ARBA00022737"/>
    </source>
</evidence>
<comment type="subcellular location">
    <subcellularLocation>
        <location evidence="1">Cell membrane</location>
        <topology evidence="1">Multi-pass membrane protein</topology>
    </subcellularLocation>
</comment>
<dbReference type="Gene3D" id="3.30.870.10">
    <property type="entry name" value="Endonuclease Chain A"/>
    <property type="match status" value="2"/>
</dbReference>
<dbReference type="SUPFAM" id="SSF56024">
    <property type="entry name" value="Phospholipase D/nuclease"/>
    <property type="match status" value="2"/>
</dbReference>
<feature type="transmembrane region" description="Helical" evidence="13">
    <location>
        <begin position="76"/>
        <end position="95"/>
    </location>
</feature>
<dbReference type="CDD" id="cd09160">
    <property type="entry name" value="PLDc_SMU_988_like_2"/>
    <property type="match status" value="1"/>
</dbReference>
<dbReference type="NCBIfam" id="TIGR04265">
    <property type="entry name" value="bac_cardiolipin"/>
    <property type="match status" value="1"/>
</dbReference>
<dbReference type="RefSeq" id="WP_186853988.1">
    <property type="nucleotide sequence ID" value="NZ_JACOPG010000002.1"/>
</dbReference>
<feature type="domain" description="PLD phosphodiesterase" evidence="14">
    <location>
        <begin position="449"/>
        <end position="476"/>
    </location>
</feature>
<keyword evidence="4" id="KW-0808">Transferase</keyword>
<evidence type="ECO:0000256" key="3">
    <source>
        <dbReference type="ARBA" id="ARBA00022516"/>
    </source>
</evidence>
<evidence type="ECO:0000256" key="10">
    <source>
        <dbReference type="ARBA" id="ARBA00023209"/>
    </source>
</evidence>
<dbReference type="Pfam" id="PF13396">
    <property type="entry name" value="PLDc_N"/>
    <property type="match status" value="1"/>
</dbReference>
<evidence type="ECO:0000256" key="13">
    <source>
        <dbReference type="SAM" id="Phobius"/>
    </source>
</evidence>
<dbReference type="InterPro" id="IPR022924">
    <property type="entry name" value="Cardiolipin_synthase"/>
</dbReference>
<dbReference type="InterPro" id="IPR027379">
    <property type="entry name" value="CLS_N"/>
</dbReference>
<dbReference type="PROSITE" id="PS50035">
    <property type="entry name" value="PLD"/>
    <property type="match status" value="2"/>
</dbReference>
<sequence>MKIRTYEKKAHVKNGIARLFFSVLAIALEIAFIVVVFTRLNDYAEGINIATRILAVVLVVCIYAQDRTSSMKTPWIMLILAFPIFGIIMYLLVGLNGHTYKMRQRYDAVDAIVLPMLEQGPGADHVKSSMEELRDKNEQLASISYYLQEKSGFPVYADCPITYYDEAYKGFEAQKEALKKAKHFIFMEYFAIEQAEAWNQVEKILVERVKAGVEVRVFYDDIGSIAFINGDFAKHLNALGIQCRIFNPFMPGLNFFLNNRDHRKIMVIDGRVGFTGGYNMANEYFNLTHPYGYWKDTGVQITGLAVRSLTATFLENWNAVKGNDIDDADFGKYLEQPYADPHAMAEEIGETGQSRAYVQPYADRPMDNEHVGEEVYISLINKATRYCWFVTPYLILTDEMVHAIRLAKKRGVDVRIITPAIPDKRIVYAVTRSYYHCLAKHGVRIYEYTPGFCHAKMCVVDDVVATCGTINLDYRSLYHHFENGCLYAYGPAVQETRQDMEAMMRESLEVTEKYNTGRSQGMRFIQMLLRLIAPLL</sequence>
<evidence type="ECO:0000256" key="12">
    <source>
        <dbReference type="NCBIfam" id="TIGR04265"/>
    </source>
</evidence>
<keyword evidence="16" id="KW-1185">Reference proteome</keyword>
<dbReference type="InterPro" id="IPR001736">
    <property type="entry name" value="PLipase_D/transphosphatidylase"/>
</dbReference>
<accession>A0ABR7GFD6</accession>
<comment type="caution">
    <text evidence="15">The sequence shown here is derived from an EMBL/GenBank/DDBJ whole genome shotgun (WGS) entry which is preliminary data.</text>
</comment>
<keyword evidence="7 13" id="KW-1133">Transmembrane helix</keyword>
<dbReference type="InterPro" id="IPR025202">
    <property type="entry name" value="PLD-like_dom"/>
</dbReference>
<keyword evidence="6" id="KW-0677">Repeat</keyword>
<dbReference type="EC" id="2.7.8.-" evidence="12"/>
<dbReference type="Proteomes" id="UP000643810">
    <property type="component" value="Unassembled WGS sequence"/>
</dbReference>
<protein>
    <recommendedName>
        <fullName evidence="12">Cardiolipin synthase</fullName>
        <ecNumber evidence="12">2.7.8.-</ecNumber>
    </recommendedName>
</protein>
<proteinExistence type="predicted"/>
<keyword evidence="2" id="KW-1003">Cell membrane</keyword>
<feature type="transmembrane region" description="Helical" evidence="13">
    <location>
        <begin position="20"/>
        <end position="40"/>
    </location>
</feature>
<evidence type="ECO:0000259" key="14">
    <source>
        <dbReference type="PROSITE" id="PS50035"/>
    </source>
</evidence>
<dbReference type="EMBL" id="JACOPG010000002">
    <property type="protein sequence ID" value="MBC5685833.1"/>
    <property type="molecule type" value="Genomic_DNA"/>
</dbReference>
<evidence type="ECO:0000256" key="11">
    <source>
        <dbReference type="ARBA" id="ARBA00023264"/>
    </source>
</evidence>
<dbReference type="PANTHER" id="PTHR21248">
    <property type="entry name" value="CARDIOLIPIN SYNTHASE"/>
    <property type="match status" value="1"/>
</dbReference>
<evidence type="ECO:0000313" key="16">
    <source>
        <dbReference type="Proteomes" id="UP000643810"/>
    </source>
</evidence>
<dbReference type="PANTHER" id="PTHR21248:SF22">
    <property type="entry name" value="PHOSPHOLIPASE D"/>
    <property type="match status" value="1"/>
</dbReference>
<keyword evidence="5 13" id="KW-0812">Transmembrane</keyword>
<evidence type="ECO:0000256" key="9">
    <source>
        <dbReference type="ARBA" id="ARBA00023136"/>
    </source>
</evidence>
<feature type="domain" description="PLD phosphodiesterase" evidence="14">
    <location>
        <begin position="257"/>
        <end position="284"/>
    </location>
</feature>
<dbReference type="CDD" id="cd09154">
    <property type="entry name" value="PLDc_SMU_988_like_1"/>
    <property type="match status" value="1"/>
</dbReference>
<feature type="transmembrane region" description="Helical" evidence="13">
    <location>
        <begin position="46"/>
        <end position="64"/>
    </location>
</feature>
<dbReference type="Pfam" id="PF13091">
    <property type="entry name" value="PLDc_2"/>
    <property type="match status" value="2"/>
</dbReference>
<gene>
    <name evidence="15" type="primary">cls</name>
    <name evidence="15" type="ORF">H8R94_04315</name>
</gene>
<organism evidence="15 16">
    <name type="scientific">Roseburia lenta</name>
    <dbReference type="NCBI Taxonomy" id="2763061"/>
    <lineage>
        <taxon>Bacteria</taxon>
        <taxon>Bacillati</taxon>
        <taxon>Bacillota</taxon>
        <taxon>Clostridia</taxon>
        <taxon>Lachnospirales</taxon>
        <taxon>Lachnospiraceae</taxon>
        <taxon>Roseburia</taxon>
    </lineage>
</organism>
<keyword evidence="10" id="KW-0594">Phospholipid biosynthesis</keyword>
<evidence type="ECO:0000256" key="8">
    <source>
        <dbReference type="ARBA" id="ARBA00023098"/>
    </source>
</evidence>
<evidence type="ECO:0000256" key="4">
    <source>
        <dbReference type="ARBA" id="ARBA00022679"/>
    </source>
</evidence>
<evidence type="ECO:0000313" key="15">
    <source>
        <dbReference type="EMBL" id="MBC5685833.1"/>
    </source>
</evidence>
<keyword evidence="11" id="KW-1208">Phospholipid metabolism</keyword>
<dbReference type="SMART" id="SM00155">
    <property type="entry name" value="PLDc"/>
    <property type="match status" value="2"/>
</dbReference>
<reference evidence="15 16" key="1">
    <citation type="submission" date="2020-08" db="EMBL/GenBank/DDBJ databases">
        <title>Genome public.</title>
        <authorList>
            <person name="Liu C."/>
            <person name="Sun Q."/>
        </authorList>
    </citation>
    <scope>NUCLEOTIDE SEQUENCE [LARGE SCALE GENOMIC DNA]</scope>
    <source>
        <strain evidence="15 16">NSJ-9</strain>
    </source>
</reference>
<evidence type="ECO:0000256" key="7">
    <source>
        <dbReference type="ARBA" id="ARBA00022989"/>
    </source>
</evidence>
<evidence type="ECO:0000256" key="1">
    <source>
        <dbReference type="ARBA" id="ARBA00004651"/>
    </source>
</evidence>
<keyword evidence="8" id="KW-0443">Lipid metabolism</keyword>
<evidence type="ECO:0000256" key="5">
    <source>
        <dbReference type="ARBA" id="ARBA00022692"/>
    </source>
</evidence>